<dbReference type="OrthoDB" id="7461933at2759"/>
<dbReference type="EMBL" id="OV170224">
    <property type="protein sequence ID" value="CAH0724339.1"/>
    <property type="molecule type" value="Genomic_DNA"/>
</dbReference>
<evidence type="ECO:0000313" key="3">
    <source>
        <dbReference type="Proteomes" id="UP000838878"/>
    </source>
</evidence>
<dbReference type="AlphaFoldDB" id="A0A8J9USX4"/>
<reference evidence="2" key="1">
    <citation type="submission" date="2021-12" db="EMBL/GenBank/DDBJ databases">
        <authorList>
            <person name="Martin H S."/>
        </authorList>
    </citation>
    <scope>NUCLEOTIDE SEQUENCE</scope>
</reference>
<protein>
    <submittedName>
        <fullName evidence="2">Uncharacterized protein</fullName>
    </submittedName>
</protein>
<keyword evidence="3" id="KW-1185">Reference proteome</keyword>
<name>A0A8J9USX4_9NEOP</name>
<organism evidence="2 3">
    <name type="scientific">Brenthis ino</name>
    <name type="common">lesser marbled fritillary</name>
    <dbReference type="NCBI Taxonomy" id="405034"/>
    <lineage>
        <taxon>Eukaryota</taxon>
        <taxon>Metazoa</taxon>
        <taxon>Ecdysozoa</taxon>
        <taxon>Arthropoda</taxon>
        <taxon>Hexapoda</taxon>
        <taxon>Insecta</taxon>
        <taxon>Pterygota</taxon>
        <taxon>Neoptera</taxon>
        <taxon>Endopterygota</taxon>
        <taxon>Lepidoptera</taxon>
        <taxon>Glossata</taxon>
        <taxon>Ditrysia</taxon>
        <taxon>Papilionoidea</taxon>
        <taxon>Nymphalidae</taxon>
        <taxon>Heliconiinae</taxon>
        <taxon>Argynnini</taxon>
        <taxon>Brenthis</taxon>
    </lineage>
</organism>
<evidence type="ECO:0000313" key="2">
    <source>
        <dbReference type="EMBL" id="CAH0724339.1"/>
    </source>
</evidence>
<feature type="non-terminal residue" evidence="2">
    <location>
        <position position="120"/>
    </location>
</feature>
<evidence type="ECO:0000256" key="1">
    <source>
        <dbReference type="SAM" id="Coils"/>
    </source>
</evidence>
<sequence>MIEICNASEKAKFESSLAELKSYKDNFELFFEKEREISELYNKEVREKEAEHAELERRKQEKLLQLNEQKTKEVIAIENECDAIERECSILTKRNKAIMLKIRRKLIEAEETRRNLSKKT</sequence>
<accession>A0A8J9USX4</accession>
<keyword evidence="1" id="KW-0175">Coiled coil</keyword>
<gene>
    <name evidence="2" type="ORF">BINO364_LOCUS10058</name>
</gene>
<feature type="coiled-coil region" evidence="1">
    <location>
        <begin position="38"/>
        <end position="119"/>
    </location>
</feature>
<dbReference type="Proteomes" id="UP000838878">
    <property type="component" value="Chromosome 4"/>
</dbReference>
<proteinExistence type="predicted"/>